<gene>
    <name evidence="2" type="ORF">QBC35DRAFT_396054</name>
</gene>
<dbReference type="Proteomes" id="UP001302126">
    <property type="component" value="Unassembled WGS sequence"/>
</dbReference>
<reference evidence="2" key="1">
    <citation type="journal article" date="2023" name="Mol. Phylogenet. Evol.">
        <title>Genome-scale phylogeny and comparative genomics of the fungal order Sordariales.</title>
        <authorList>
            <person name="Hensen N."/>
            <person name="Bonometti L."/>
            <person name="Westerberg I."/>
            <person name="Brannstrom I.O."/>
            <person name="Guillou S."/>
            <person name="Cros-Aarteil S."/>
            <person name="Calhoun S."/>
            <person name="Haridas S."/>
            <person name="Kuo A."/>
            <person name="Mondo S."/>
            <person name="Pangilinan J."/>
            <person name="Riley R."/>
            <person name="LaButti K."/>
            <person name="Andreopoulos B."/>
            <person name="Lipzen A."/>
            <person name="Chen C."/>
            <person name="Yan M."/>
            <person name="Daum C."/>
            <person name="Ng V."/>
            <person name="Clum A."/>
            <person name="Steindorff A."/>
            <person name="Ohm R.A."/>
            <person name="Martin F."/>
            <person name="Silar P."/>
            <person name="Natvig D.O."/>
            <person name="Lalanne C."/>
            <person name="Gautier V."/>
            <person name="Ament-Velasquez S.L."/>
            <person name="Kruys A."/>
            <person name="Hutchinson M.I."/>
            <person name="Powell A.J."/>
            <person name="Barry K."/>
            <person name="Miller A.N."/>
            <person name="Grigoriev I.V."/>
            <person name="Debuchy R."/>
            <person name="Gladieux P."/>
            <person name="Hiltunen Thoren M."/>
            <person name="Johannesson H."/>
        </authorList>
    </citation>
    <scope>NUCLEOTIDE SEQUENCE</scope>
    <source>
        <strain evidence="2">PSN309</strain>
    </source>
</reference>
<dbReference type="PANTHER" id="PTHR38797">
    <property type="entry name" value="NUCLEAR PORE COMPLEX PROTEIN NUP85-RELATED"/>
    <property type="match status" value="1"/>
</dbReference>
<feature type="region of interest" description="Disordered" evidence="1">
    <location>
        <begin position="253"/>
        <end position="277"/>
    </location>
</feature>
<evidence type="ECO:0000313" key="3">
    <source>
        <dbReference type="Proteomes" id="UP001302126"/>
    </source>
</evidence>
<dbReference type="InterPro" id="IPR053204">
    <property type="entry name" value="Oxopyrrolidines_Biosynth-assoc"/>
</dbReference>
<name>A0AAN6WJH0_9PEZI</name>
<evidence type="ECO:0000313" key="2">
    <source>
        <dbReference type="EMBL" id="KAK4182386.1"/>
    </source>
</evidence>
<comment type="caution">
    <text evidence="2">The sequence shown here is derived from an EMBL/GenBank/DDBJ whole genome shotgun (WGS) entry which is preliminary data.</text>
</comment>
<sequence length="277" mass="31341">MSEWEWPEVTAAFNVIKATLQYPVDEGELGSKAARLADDIAFICKTAADPFYSNAAWVIWESILQIVYCIPPGHSWQECLVQAVANLSCREEPLSSKFKHSEAFMWKRLPDLNRTLLERWNPPQYDGRDFAEELERYTNVNSSFARFTGASGRIRFLPLPIAQLRIAHEEASENKDNSVVEYQLWVATEWIIYRGGQLLEEFIDWEGNGQELDDEEETGIYGRGPLAAGMRSLSINRWISWKRRLTEIAASGGGQAGKCYSQPNLARTGQDGGRGGR</sequence>
<dbReference type="PANTHER" id="PTHR38797:SF4">
    <property type="entry name" value="NUCLEAR PORE COMPLEX PROTEIN NUP85"/>
    <property type="match status" value="1"/>
</dbReference>
<reference evidence="2" key="2">
    <citation type="submission" date="2023-05" db="EMBL/GenBank/DDBJ databases">
        <authorList>
            <consortium name="Lawrence Berkeley National Laboratory"/>
            <person name="Steindorff A."/>
            <person name="Hensen N."/>
            <person name="Bonometti L."/>
            <person name="Westerberg I."/>
            <person name="Brannstrom I.O."/>
            <person name="Guillou S."/>
            <person name="Cros-Aarteil S."/>
            <person name="Calhoun S."/>
            <person name="Haridas S."/>
            <person name="Kuo A."/>
            <person name="Mondo S."/>
            <person name="Pangilinan J."/>
            <person name="Riley R."/>
            <person name="Labutti K."/>
            <person name="Andreopoulos B."/>
            <person name="Lipzen A."/>
            <person name="Chen C."/>
            <person name="Yanf M."/>
            <person name="Daum C."/>
            <person name="Ng V."/>
            <person name="Clum A."/>
            <person name="Ohm R."/>
            <person name="Martin F."/>
            <person name="Silar P."/>
            <person name="Natvig D."/>
            <person name="Lalanne C."/>
            <person name="Gautier V."/>
            <person name="Ament-Velasquez S.L."/>
            <person name="Kruys A."/>
            <person name="Hutchinson M.I."/>
            <person name="Powell A.J."/>
            <person name="Barry K."/>
            <person name="Miller A.N."/>
            <person name="Grigoriev I.V."/>
            <person name="Debuchy R."/>
            <person name="Gladieux P."/>
            <person name="Thoren M.H."/>
            <person name="Johannesson H."/>
        </authorList>
    </citation>
    <scope>NUCLEOTIDE SEQUENCE</scope>
    <source>
        <strain evidence="2">PSN309</strain>
    </source>
</reference>
<evidence type="ECO:0000256" key="1">
    <source>
        <dbReference type="SAM" id="MobiDB-lite"/>
    </source>
</evidence>
<proteinExistence type="predicted"/>
<dbReference type="AlphaFoldDB" id="A0AAN6WJH0"/>
<dbReference type="InterPro" id="IPR022085">
    <property type="entry name" value="OpdG"/>
</dbReference>
<keyword evidence="3" id="KW-1185">Reference proteome</keyword>
<organism evidence="2 3">
    <name type="scientific">Podospora australis</name>
    <dbReference type="NCBI Taxonomy" id="1536484"/>
    <lineage>
        <taxon>Eukaryota</taxon>
        <taxon>Fungi</taxon>
        <taxon>Dikarya</taxon>
        <taxon>Ascomycota</taxon>
        <taxon>Pezizomycotina</taxon>
        <taxon>Sordariomycetes</taxon>
        <taxon>Sordariomycetidae</taxon>
        <taxon>Sordariales</taxon>
        <taxon>Podosporaceae</taxon>
        <taxon>Podospora</taxon>
    </lineage>
</organism>
<dbReference type="EMBL" id="MU864668">
    <property type="protein sequence ID" value="KAK4182386.1"/>
    <property type="molecule type" value="Genomic_DNA"/>
</dbReference>
<accession>A0AAN6WJH0</accession>
<dbReference type="Pfam" id="PF12311">
    <property type="entry name" value="DUF3632"/>
    <property type="match status" value="1"/>
</dbReference>
<protein>
    <submittedName>
        <fullName evidence="2">Uncharacterized protein</fullName>
    </submittedName>
</protein>